<dbReference type="Proteomes" id="UP000332933">
    <property type="component" value="Unassembled WGS sequence"/>
</dbReference>
<evidence type="ECO:0000313" key="1">
    <source>
        <dbReference type="EMBL" id="KAF0720376.1"/>
    </source>
</evidence>
<dbReference type="EMBL" id="VJMH01000016">
    <property type="protein sequence ID" value="KAF0720376.1"/>
    <property type="molecule type" value="Genomic_DNA"/>
</dbReference>
<dbReference type="SUPFAM" id="SSF48371">
    <property type="entry name" value="ARM repeat"/>
    <property type="match status" value="1"/>
</dbReference>
<evidence type="ECO:0000313" key="2">
    <source>
        <dbReference type="EMBL" id="VFT77577.1"/>
    </source>
</evidence>
<dbReference type="EMBL" id="CAADRA010000016">
    <property type="protein sequence ID" value="VFT77577.1"/>
    <property type="molecule type" value="Genomic_DNA"/>
</dbReference>
<dbReference type="OrthoDB" id="526070at2759"/>
<dbReference type="InterPro" id="IPR011989">
    <property type="entry name" value="ARM-like"/>
</dbReference>
<reference evidence="1" key="2">
    <citation type="submission" date="2019-06" db="EMBL/GenBank/DDBJ databases">
        <title>Genomics analysis of Aphanomyces spp. identifies a new class of oomycete effector associated with host adaptation.</title>
        <authorList>
            <person name="Gaulin E."/>
        </authorList>
    </citation>
    <scope>NUCLEOTIDE SEQUENCE</scope>
    <source>
        <strain evidence="1">CBS 578.67</strain>
    </source>
</reference>
<dbReference type="AlphaFoldDB" id="A0A485K7K7"/>
<evidence type="ECO:0000313" key="3">
    <source>
        <dbReference type="Proteomes" id="UP000332933"/>
    </source>
</evidence>
<proteinExistence type="predicted"/>
<dbReference type="Gene3D" id="1.25.10.10">
    <property type="entry name" value="Leucine-rich Repeat Variant"/>
    <property type="match status" value="1"/>
</dbReference>
<sequence length="455" mass="49332">MHRVSDHLSDRYPYKGGFREDRNENQVSRAFGHDDVPRYCKLLALKDDLNDDERVTALTDLADVLANQENKTKAVASGVVPSMSRLLTVSNHLVRLGAARVLAAIAWDADGLVAMDKDPTLMFNLNSLLFDGQDACVEMATQVLVRQVALTTAREGIPVVLARSYIPEKLVSMASADDHLTPKAQRCLYEIFAQVTKSHHGAMAFAEVHVVPAILRVLHKPLLFPAGLLRYAVLTLWNLATHNQGKMEAIEGQAVERTVKVLVGAQKHVFAFDDDAAEQDLIRVTSGALMALATAEVAKPKLLATAIEPLVACLFLDVDTKHNASHAIQSMCEARAGLLPVVTLLVDHTALLLEVFGTRATPALNTLLQDNVNLPAVLEAIVAICDEADGVACVTQSLYMIDALASLCAENDDLPQVPLLAARIVRVIAAHDAMSFTRVERALAKAEVERAGLLD</sequence>
<gene>
    <name evidence="2" type="primary">Aste57867_351</name>
    <name evidence="1" type="ORF">As57867_000351</name>
    <name evidence="2" type="ORF">ASTE57867_351</name>
</gene>
<dbReference type="SMART" id="SM00185">
    <property type="entry name" value="ARM"/>
    <property type="match status" value="4"/>
</dbReference>
<protein>
    <submittedName>
        <fullName evidence="2">Aste57867_351 protein</fullName>
    </submittedName>
</protein>
<dbReference type="InterPro" id="IPR000225">
    <property type="entry name" value="Armadillo"/>
</dbReference>
<reference evidence="2 3" key="1">
    <citation type="submission" date="2019-03" db="EMBL/GenBank/DDBJ databases">
        <authorList>
            <person name="Gaulin E."/>
            <person name="Dumas B."/>
        </authorList>
    </citation>
    <scope>NUCLEOTIDE SEQUENCE [LARGE SCALE GENOMIC DNA]</scope>
    <source>
        <strain evidence="2">CBS 568.67</strain>
    </source>
</reference>
<accession>A0A485K7K7</accession>
<organism evidence="2 3">
    <name type="scientific">Aphanomyces stellatus</name>
    <dbReference type="NCBI Taxonomy" id="120398"/>
    <lineage>
        <taxon>Eukaryota</taxon>
        <taxon>Sar</taxon>
        <taxon>Stramenopiles</taxon>
        <taxon>Oomycota</taxon>
        <taxon>Saprolegniomycetes</taxon>
        <taxon>Saprolegniales</taxon>
        <taxon>Verrucalvaceae</taxon>
        <taxon>Aphanomyces</taxon>
    </lineage>
</organism>
<keyword evidence="3" id="KW-1185">Reference proteome</keyword>
<dbReference type="InterPro" id="IPR016024">
    <property type="entry name" value="ARM-type_fold"/>
</dbReference>
<name>A0A485K7K7_9STRA</name>